<gene>
    <name evidence="3" type="ORF">HT102_15170</name>
</gene>
<reference evidence="3" key="1">
    <citation type="submission" date="2020-09" db="EMBL/GenBank/DDBJ databases">
        <title>Hoyosella lacisalsi sp. nov., a halotolerant actinobacterium isolated from soil of Lake Gudzhirganskoe.</title>
        <authorList>
            <person name="Yang Q."/>
            <person name="Guo P.Y."/>
            <person name="Liu S.W."/>
            <person name="Li F.N."/>
            <person name="Sun C.H."/>
        </authorList>
    </citation>
    <scope>NUCLEOTIDE SEQUENCE</scope>
    <source>
        <strain evidence="3">G463</strain>
    </source>
</reference>
<name>A0A927PN69_9ACTN</name>
<evidence type="ECO:0000313" key="3">
    <source>
        <dbReference type="EMBL" id="MBD8507829.1"/>
    </source>
</evidence>
<dbReference type="EMBL" id="JACYWE010000011">
    <property type="protein sequence ID" value="MBD8507829.1"/>
    <property type="molecule type" value="Genomic_DNA"/>
</dbReference>
<dbReference type="GO" id="GO:0046872">
    <property type="term" value="F:metal ion binding"/>
    <property type="evidence" value="ECO:0007669"/>
    <property type="project" value="InterPro"/>
</dbReference>
<dbReference type="Proteomes" id="UP000642993">
    <property type="component" value="Unassembled WGS sequence"/>
</dbReference>
<dbReference type="AlphaFoldDB" id="A0A927PN69"/>
<dbReference type="Pfam" id="PF11716">
    <property type="entry name" value="MDMPI_N"/>
    <property type="match status" value="1"/>
</dbReference>
<dbReference type="Pfam" id="PF08608">
    <property type="entry name" value="Wyosine_form"/>
    <property type="match status" value="1"/>
</dbReference>
<organism evidence="3 4">
    <name type="scientific">Lolliginicoccus lacisalsi</name>
    <dbReference type="NCBI Taxonomy" id="2742202"/>
    <lineage>
        <taxon>Bacteria</taxon>
        <taxon>Bacillati</taxon>
        <taxon>Actinomycetota</taxon>
        <taxon>Actinomycetes</taxon>
        <taxon>Mycobacteriales</taxon>
        <taxon>Hoyosellaceae</taxon>
        <taxon>Lolliginicoccus</taxon>
    </lineage>
</organism>
<dbReference type="SUPFAM" id="SSF109854">
    <property type="entry name" value="DinB/YfiT-like putative metalloenzymes"/>
    <property type="match status" value="1"/>
</dbReference>
<dbReference type="InterPro" id="IPR013917">
    <property type="entry name" value="tRNA_wybutosine-synth"/>
</dbReference>
<proteinExistence type="predicted"/>
<feature type="domain" description="tRNA wybutosine-synthesis" evidence="1">
    <location>
        <begin position="187"/>
        <end position="238"/>
    </location>
</feature>
<dbReference type="RefSeq" id="WP_192040295.1">
    <property type="nucleotide sequence ID" value="NZ_JACYWE010000011.1"/>
</dbReference>
<sequence length="267" mass="28853">MSDPTRLVTEVVDDLDAEGDALEALVAGLPPDQWSRPTPAEGWTIAHQIAHLAWTDAASIKAATDPEAFQQLVTEAWSNPTGFVDEAAEEWARIPPAQLLETWRAGRHELSEALRAVEPGNKIPWFGPPMNPVSMASARIMETWAHGLDIADTIGAAPEPTARIKHVAHIGVRARDFAYALNQLTPPAEPFRVELVAPDGATWTWGPEDAAQRVTGTALDFCYLVTQRRNIADVDLSAEGEDARHWLGIAQAFAGPPGNGRPPASSQ</sequence>
<dbReference type="InterPro" id="IPR017518">
    <property type="entry name" value="CHP03084"/>
</dbReference>
<dbReference type="NCBIfam" id="TIGR03083">
    <property type="entry name" value="maleylpyruvate isomerase family mycothiol-dependent enzyme"/>
    <property type="match status" value="1"/>
</dbReference>
<comment type="caution">
    <text evidence="3">The sequence shown here is derived from an EMBL/GenBank/DDBJ whole genome shotgun (WGS) entry which is preliminary data.</text>
</comment>
<dbReference type="InterPro" id="IPR034660">
    <property type="entry name" value="DinB/YfiT-like"/>
</dbReference>
<evidence type="ECO:0000259" key="1">
    <source>
        <dbReference type="Pfam" id="PF08608"/>
    </source>
</evidence>
<accession>A0A927PN69</accession>
<protein>
    <submittedName>
        <fullName evidence="3">TIGR03084 family protein</fullName>
    </submittedName>
</protein>
<evidence type="ECO:0000313" key="4">
    <source>
        <dbReference type="Proteomes" id="UP000642993"/>
    </source>
</evidence>
<dbReference type="InterPro" id="IPR017517">
    <property type="entry name" value="Maleyloyr_isom"/>
</dbReference>
<feature type="domain" description="Mycothiol-dependent maleylpyruvate isomerase metal-binding" evidence="2">
    <location>
        <begin position="15"/>
        <end position="151"/>
    </location>
</feature>
<evidence type="ECO:0000259" key="2">
    <source>
        <dbReference type="Pfam" id="PF11716"/>
    </source>
</evidence>
<dbReference type="InterPro" id="IPR024344">
    <property type="entry name" value="MDMPI_metal-binding"/>
</dbReference>
<dbReference type="NCBIfam" id="TIGR03084">
    <property type="entry name" value="TIGR03084 family metal-binding protein"/>
    <property type="match status" value="1"/>
</dbReference>
<dbReference type="Gene3D" id="1.20.120.450">
    <property type="entry name" value="dinb family like domain"/>
    <property type="match status" value="1"/>
</dbReference>
<keyword evidence="4" id="KW-1185">Reference proteome</keyword>